<proteinExistence type="predicted"/>
<evidence type="ECO:0000256" key="1">
    <source>
        <dbReference type="SAM" id="MobiDB-lite"/>
    </source>
</evidence>
<feature type="compositionally biased region" description="Polar residues" evidence="1">
    <location>
        <begin position="553"/>
        <end position="569"/>
    </location>
</feature>
<dbReference type="Proteomes" id="UP000290809">
    <property type="component" value="Unassembled WGS sequence"/>
</dbReference>
<dbReference type="EMBL" id="QMKO01002469">
    <property type="protein sequence ID" value="RTG83409.1"/>
    <property type="molecule type" value="Genomic_DNA"/>
</dbReference>
<evidence type="ECO:0000313" key="2">
    <source>
        <dbReference type="EMBL" id="RTG83409.1"/>
    </source>
</evidence>
<name>A0A430Q6U1_SCHBO</name>
<dbReference type="AlphaFoldDB" id="A0A430Q6U1"/>
<feature type="region of interest" description="Disordered" evidence="1">
    <location>
        <begin position="553"/>
        <end position="620"/>
    </location>
</feature>
<organism evidence="2 3">
    <name type="scientific">Schistosoma bovis</name>
    <name type="common">Blood fluke</name>
    <dbReference type="NCBI Taxonomy" id="6184"/>
    <lineage>
        <taxon>Eukaryota</taxon>
        <taxon>Metazoa</taxon>
        <taxon>Spiralia</taxon>
        <taxon>Lophotrochozoa</taxon>
        <taxon>Platyhelminthes</taxon>
        <taxon>Trematoda</taxon>
        <taxon>Digenea</taxon>
        <taxon>Strigeidida</taxon>
        <taxon>Schistosomatoidea</taxon>
        <taxon>Schistosomatidae</taxon>
        <taxon>Schistosoma</taxon>
    </lineage>
</organism>
<evidence type="ECO:0000313" key="3">
    <source>
        <dbReference type="Proteomes" id="UP000290809"/>
    </source>
</evidence>
<gene>
    <name evidence="2" type="ORF">DC041_0008715</name>
</gene>
<protein>
    <submittedName>
        <fullName evidence="2">Uncharacterized protein</fullName>
    </submittedName>
</protein>
<keyword evidence="3" id="KW-1185">Reference proteome</keyword>
<accession>A0A430Q6U1</accession>
<comment type="caution">
    <text evidence="2">The sequence shown here is derived from an EMBL/GenBank/DDBJ whole genome shotgun (WGS) entry which is preliminary data.</text>
</comment>
<sequence>MMILFTGWDLVPYSNLLEVQKEVFEYFADLRCITKPSNPHCKSNDVPDIDLICTCFIKPEYGIAATDVKLFKELLLKISSVDVNKSGHSKKREMNRLQAQISVQRQLELANPCSHNGLILTNEKQLMELQAKEQTFLINTLPSFYKFRGTTKSVTNFSTITFTFIDFLQRDVPSIEMLSVNKQINTAYYFEKEQSKCALTINTVVEKINISSPRTLRSSTKAQEYDLSVNKLDPTEVLSDTDDELRIDLDERNSDDHSSKQFSSSICDPGNVASFCTVVERSTNKQQENTNSLSVINFSSTPASPTDETPKSPCFNQIIESESIIHSPKSNKNSVKAYSYSSLKLGNKNLLVQFFDTIWSNSESCQACKTSSSDGECPLWPSCNTRNRTNSIVDDESKKIRLYPNSGKIILIEYQSMEEMLKTYPHFNLQPGSYLLTQTKVASDNSFDIYQSVNDNQSFDIDARQINLNQISGQFSTSSERLLNLLSLGDDNFTGITIPEEIASTLYLVRRLKLDLDIPAGFEKMHTLQNVKSGRNLKLPGLNRIDCMENCSKQSSSGSSELIKTSTSDEINKTRDMKVMTSKKRPTSKPMEKNSTKGRQLPTASKNANDKLRGKRRRIN</sequence>
<reference evidence="2 3" key="1">
    <citation type="journal article" date="2019" name="PLoS Pathog.">
        <title>Genome sequence of the bovine parasite Schistosoma bovis Tanzania.</title>
        <authorList>
            <person name="Oey H."/>
            <person name="Zakrzewski M."/>
            <person name="Gobert G."/>
            <person name="Gravermann K."/>
            <person name="Stoye J."/>
            <person name="Jones M."/>
            <person name="Mcmanus D."/>
            <person name="Krause L."/>
        </authorList>
    </citation>
    <scope>NUCLEOTIDE SEQUENCE [LARGE SCALE GENOMIC DNA]</scope>
    <source>
        <strain evidence="2 3">TAN1997</strain>
    </source>
</reference>